<organism evidence="4 5">
    <name type="scientific">Stieleria marina</name>
    <dbReference type="NCBI Taxonomy" id="1930275"/>
    <lineage>
        <taxon>Bacteria</taxon>
        <taxon>Pseudomonadati</taxon>
        <taxon>Planctomycetota</taxon>
        <taxon>Planctomycetia</taxon>
        <taxon>Pirellulales</taxon>
        <taxon>Pirellulaceae</taxon>
        <taxon>Stieleria</taxon>
    </lineage>
</organism>
<dbReference type="EMBL" id="CP036526">
    <property type="protein sequence ID" value="QDT13868.1"/>
    <property type="molecule type" value="Genomic_DNA"/>
</dbReference>
<evidence type="ECO:0000256" key="3">
    <source>
        <dbReference type="ARBA" id="ARBA00023315"/>
    </source>
</evidence>
<proteinExistence type="predicted"/>
<dbReference type="EC" id="2.3.1.109" evidence="4"/>
<keyword evidence="1" id="KW-0056">Arginine metabolism</keyword>
<dbReference type="RefSeq" id="WP_145421774.1">
    <property type="nucleotide sequence ID" value="NZ_CP036526.1"/>
</dbReference>
<dbReference type="PANTHER" id="PTHR30420:SF1">
    <property type="entry name" value="ARGININE N-SUCCINYLTRANSFERASE"/>
    <property type="match status" value="1"/>
</dbReference>
<evidence type="ECO:0000256" key="2">
    <source>
        <dbReference type="ARBA" id="ARBA00022679"/>
    </source>
</evidence>
<dbReference type="GO" id="GO:0008791">
    <property type="term" value="F:arginine N-succinyltransferase activity"/>
    <property type="evidence" value="ECO:0007669"/>
    <property type="project" value="UniProtKB-EC"/>
</dbReference>
<dbReference type="Pfam" id="PF04958">
    <property type="entry name" value="AstA"/>
    <property type="match status" value="1"/>
</dbReference>
<dbReference type="SUPFAM" id="SSF55729">
    <property type="entry name" value="Acyl-CoA N-acyltransferases (Nat)"/>
    <property type="match status" value="1"/>
</dbReference>
<dbReference type="OrthoDB" id="21121at2"/>
<keyword evidence="2 4" id="KW-0808">Transferase</keyword>
<dbReference type="InterPro" id="IPR016181">
    <property type="entry name" value="Acyl_CoA_acyltransferase"/>
</dbReference>
<reference evidence="4 5" key="1">
    <citation type="submission" date="2019-02" db="EMBL/GenBank/DDBJ databases">
        <title>Deep-cultivation of Planctomycetes and their phenomic and genomic characterization uncovers novel biology.</title>
        <authorList>
            <person name="Wiegand S."/>
            <person name="Jogler M."/>
            <person name="Boedeker C."/>
            <person name="Pinto D."/>
            <person name="Vollmers J."/>
            <person name="Rivas-Marin E."/>
            <person name="Kohn T."/>
            <person name="Peeters S.H."/>
            <person name="Heuer A."/>
            <person name="Rast P."/>
            <person name="Oberbeckmann S."/>
            <person name="Bunk B."/>
            <person name="Jeske O."/>
            <person name="Meyerdierks A."/>
            <person name="Storesund J.E."/>
            <person name="Kallscheuer N."/>
            <person name="Luecker S."/>
            <person name="Lage O.M."/>
            <person name="Pohl T."/>
            <person name="Merkel B.J."/>
            <person name="Hornburger P."/>
            <person name="Mueller R.-W."/>
            <person name="Bruemmer F."/>
            <person name="Labrenz M."/>
            <person name="Spormann A.M."/>
            <person name="Op den Camp H."/>
            <person name="Overmann J."/>
            <person name="Amann R."/>
            <person name="Jetten M.S.M."/>
            <person name="Mascher T."/>
            <person name="Medema M.H."/>
            <person name="Devos D.P."/>
            <person name="Kaster A.-K."/>
            <person name="Ovreas L."/>
            <person name="Rohde M."/>
            <person name="Galperin M.Y."/>
            <person name="Jogler C."/>
        </authorList>
    </citation>
    <scope>NUCLEOTIDE SEQUENCE [LARGE SCALE GENOMIC DNA]</scope>
    <source>
        <strain evidence="4 5">K23_9</strain>
    </source>
</reference>
<dbReference type="InterPro" id="IPR007041">
    <property type="entry name" value="Arg_succinylTrfase_AstA/AruG"/>
</dbReference>
<keyword evidence="3 4" id="KW-0012">Acyltransferase</keyword>
<dbReference type="Proteomes" id="UP000319817">
    <property type="component" value="Chromosome"/>
</dbReference>
<evidence type="ECO:0000256" key="1">
    <source>
        <dbReference type="ARBA" id="ARBA00022503"/>
    </source>
</evidence>
<sequence length="348" mass="38845">MWIVRAVKIDDLDALFALVQSATRGLTTLQLDRNRLLDRIEQSVFAFSRTGTSPRGEPYVLVLTNDETGELVGTSTVYTKTGGYQPFYAYQITHSEHHSELLNISHTRTSLQLQRIHDGPSEIGSLFLRGIYRGEGWGRWLSLSRFALIAMRPGRFADGMIAEMRGRQDSDGRVPFYEAIAQKFIPVDFNVVDTMSTISKQFIEEMMPMHPIYLDLLPQEIRDGIGKVHRETEPALKLLKSEGFSETDLVDIFDGGPVVRCETKQINAVRRTQPCQIAKIADQPLPGRSDTILSSDANEFTSVLTAVSSDGDQLTIDRNAALALSLDVGSTCYTMPSRPEMPSRPKTT</sequence>
<dbReference type="AlphaFoldDB" id="A0A517P3C8"/>
<evidence type="ECO:0000313" key="5">
    <source>
        <dbReference type="Proteomes" id="UP000319817"/>
    </source>
</evidence>
<accession>A0A517P3C8</accession>
<keyword evidence="5" id="KW-1185">Reference proteome</keyword>
<name>A0A517P3C8_9BACT</name>
<dbReference type="GO" id="GO:0006527">
    <property type="term" value="P:L-arginine catabolic process"/>
    <property type="evidence" value="ECO:0007669"/>
    <property type="project" value="InterPro"/>
</dbReference>
<protein>
    <submittedName>
        <fullName evidence="4">Arginine N-succinyltransferase</fullName>
        <ecNumber evidence="4">2.3.1.109</ecNumber>
    </submittedName>
</protein>
<dbReference type="PANTHER" id="PTHR30420">
    <property type="entry name" value="N-SUCCINYLARGININE DIHYDROLASE"/>
    <property type="match status" value="1"/>
</dbReference>
<gene>
    <name evidence="4" type="primary">astA</name>
    <name evidence="4" type="ORF">K239x_58880</name>
</gene>
<evidence type="ECO:0000313" key="4">
    <source>
        <dbReference type="EMBL" id="QDT13868.1"/>
    </source>
</evidence>
<dbReference type="NCBIfam" id="TIGR03243">
    <property type="entry name" value="arg_catab_AOST"/>
    <property type="match status" value="1"/>
</dbReference>